<dbReference type="AlphaFoldDB" id="A0A382A255"/>
<organism evidence="1">
    <name type="scientific">marine metagenome</name>
    <dbReference type="NCBI Taxonomy" id="408172"/>
    <lineage>
        <taxon>unclassified sequences</taxon>
        <taxon>metagenomes</taxon>
        <taxon>ecological metagenomes</taxon>
    </lineage>
</organism>
<reference evidence="1" key="1">
    <citation type="submission" date="2018-05" db="EMBL/GenBank/DDBJ databases">
        <authorList>
            <person name="Lanie J.A."/>
            <person name="Ng W.-L."/>
            <person name="Kazmierczak K.M."/>
            <person name="Andrzejewski T.M."/>
            <person name="Davidsen T.M."/>
            <person name="Wayne K.J."/>
            <person name="Tettelin H."/>
            <person name="Glass J.I."/>
            <person name="Rusch D."/>
            <person name="Podicherti R."/>
            <person name="Tsui H.-C.T."/>
            <person name="Winkler M.E."/>
        </authorList>
    </citation>
    <scope>NUCLEOTIDE SEQUENCE</scope>
</reference>
<accession>A0A382A255</accession>
<dbReference type="EMBL" id="UINC01023613">
    <property type="protein sequence ID" value="SVA95615.1"/>
    <property type="molecule type" value="Genomic_DNA"/>
</dbReference>
<proteinExistence type="predicted"/>
<sequence length="36" mass="4173">MEQFPRRVLTYLPPCVYAVGTQHVVNTNYVVEFSIT</sequence>
<evidence type="ECO:0000313" key="1">
    <source>
        <dbReference type="EMBL" id="SVA95615.1"/>
    </source>
</evidence>
<gene>
    <name evidence="1" type="ORF">METZ01_LOCUS148469</name>
</gene>
<name>A0A382A255_9ZZZZ</name>
<protein>
    <submittedName>
        <fullName evidence="1">Uncharacterized protein</fullName>
    </submittedName>
</protein>